<dbReference type="AlphaFoldDB" id="A0AAD8AYI1"/>
<evidence type="ECO:0000313" key="2">
    <source>
        <dbReference type="EMBL" id="KAK0044788.1"/>
    </source>
</evidence>
<dbReference type="GO" id="GO:0005524">
    <property type="term" value="F:ATP binding"/>
    <property type="evidence" value="ECO:0007669"/>
    <property type="project" value="InterPro"/>
</dbReference>
<dbReference type="GO" id="GO:0004672">
    <property type="term" value="F:protein kinase activity"/>
    <property type="evidence" value="ECO:0007669"/>
    <property type="project" value="InterPro"/>
</dbReference>
<protein>
    <submittedName>
        <fullName evidence="2">Resact receptor</fullName>
    </submittedName>
</protein>
<comment type="caution">
    <text evidence="2">The sequence shown here is derived from an EMBL/GenBank/DDBJ whole genome shotgun (WGS) entry which is preliminary data.</text>
</comment>
<proteinExistence type="predicted"/>
<feature type="non-terminal residue" evidence="2">
    <location>
        <position position="54"/>
    </location>
</feature>
<dbReference type="Proteomes" id="UP001233172">
    <property type="component" value="Unassembled WGS sequence"/>
</dbReference>
<dbReference type="SUPFAM" id="SSF56112">
    <property type="entry name" value="Protein kinase-like (PK-like)"/>
    <property type="match status" value="1"/>
</dbReference>
<gene>
    <name evidence="2" type="ORF">Bpfe_025733</name>
</gene>
<name>A0AAD8AYI1_BIOPF</name>
<evidence type="ECO:0000313" key="3">
    <source>
        <dbReference type="Proteomes" id="UP001233172"/>
    </source>
</evidence>
<reference evidence="2" key="1">
    <citation type="journal article" date="2023" name="PLoS Negl. Trop. Dis.">
        <title>A genome sequence for Biomphalaria pfeifferi, the major vector snail for the human-infecting parasite Schistosoma mansoni.</title>
        <authorList>
            <person name="Bu L."/>
            <person name="Lu L."/>
            <person name="Laidemitt M.R."/>
            <person name="Zhang S.M."/>
            <person name="Mutuku M."/>
            <person name="Mkoji G."/>
            <person name="Steinauer M."/>
            <person name="Loker E.S."/>
        </authorList>
    </citation>
    <scope>NUCLEOTIDE SEQUENCE</scope>
    <source>
        <strain evidence="2">KasaAsao</strain>
    </source>
</reference>
<feature type="domain" description="Protein kinase" evidence="1">
    <location>
        <begin position="1"/>
        <end position="54"/>
    </location>
</feature>
<keyword evidence="2" id="KW-0675">Receptor</keyword>
<organism evidence="2 3">
    <name type="scientific">Biomphalaria pfeifferi</name>
    <name type="common">Bloodfluke planorb</name>
    <name type="synonym">Freshwater snail</name>
    <dbReference type="NCBI Taxonomy" id="112525"/>
    <lineage>
        <taxon>Eukaryota</taxon>
        <taxon>Metazoa</taxon>
        <taxon>Spiralia</taxon>
        <taxon>Lophotrochozoa</taxon>
        <taxon>Mollusca</taxon>
        <taxon>Gastropoda</taxon>
        <taxon>Heterobranchia</taxon>
        <taxon>Euthyneura</taxon>
        <taxon>Panpulmonata</taxon>
        <taxon>Hygrophila</taxon>
        <taxon>Lymnaeoidea</taxon>
        <taxon>Planorbidae</taxon>
        <taxon>Biomphalaria</taxon>
    </lineage>
</organism>
<keyword evidence="3" id="KW-1185">Reference proteome</keyword>
<dbReference type="InterPro" id="IPR000719">
    <property type="entry name" value="Prot_kinase_dom"/>
</dbReference>
<evidence type="ECO:0000259" key="1">
    <source>
        <dbReference type="PROSITE" id="PS50011"/>
    </source>
</evidence>
<reference evidence="2" key="2">
    <citation type="submission" date="2023-04" db="EMBL/GenBank/DDBJ databases">
        <authorList>
            <person name="Bu L."/>
            <person name="Lu L."/>
            <person name="Laidemitt M.R."/>
            <person name="Zhang S.M."/>
            <person name="Mutuku M."/>
            <person name="Mkoji G."/>
            <person name="Steinauer M."/>
            <person name="Loker E.S."/>
        </authorList>
    </citation>
    <scope>NUCLEOTIDE SEQUENCE</scope>
    <source>
        <strain evidence="2">KasaAsao</strain>
        <tissue evidence="2">Whole Snail</tissue>
    </source>
</reference>
<dbReference type="PROSITE" id="PS50011">
    <property type="entry name" value="PROTEIN_KINASE_DOM"/>
    <property type="match status" value="1"/>
</dbReference>
<dbReference type="Gene3D" id="1.10.510.10">
    <property type="entry name" value="Transferase(Phosphotransferase) domain 1"/>
    <property type="match status" value="1"/>
</dbReference>
<feature type="non-terminal residue" evidence="2">
    <location>
        <position position="1"/>
    </location>
</feature>
<sequence length="54" mass="6157">GLCFLHKSPIKCHGRLTSETCLVDNRFSVKLSDFGLPTLYSSFIEDVTTQPYKY</sequence>
<dbReference type="EMBL" id="JASAOG010000191">
    <property type="protein sequence ID" value="KAK0044788.1"/>
    <property type="molecule type" value="Genomic_DNA"/>
</dbReference>
<accession>A0AAD8AYI1</accession>
<dbReference type="InterPro" id="IPR011009">
    <property type="entry name" value="Kinase-like_dom_sf"/>
</dbReference>